<keyword evidence="2" id="KW-1185">Reference proteome</keyword>
<proteinExistence type="predicted"/>
<comment type="caution">
    <text evidence="1">The sequence shown here is derived from an EMBL/GenBank/DDBJ whole genome shotgun (WGS) entry which is preliminary data.</text>
</comment>
<evidence type="ECO:0000313" key="2">
    <source>
        <dbReference type="Proteomes" id="UP001549031"/>
    </source>
</evidence>
<sequence>MLGDGTGKGLDCNIRSGYHWLARNYRAGARI</sequence>
<evidence type="ECO:0000313" key="1">
    <source>
        <dbReference type="EMBL" id="MET3586260.1"/>
    </source>
</evidence>
<gene>
    <name evidence="1" type="ORF">ABID21_002377</name>
</gene>
<accession>A0ABV2H6U4</accession>
<dbReference type="EMBL" id="JBEPLJ010000008">
    <property type="protein sequence ID" value="MET3586260.1"/>
    <property type="molecule type" value="Genomic_DNA"/>
</dbReference>
<name>A0ABV2H6U4_9HYPH</name>
<protein>
    <submittedName>
        <fullName evidence="1">Uncharacterized protein (DUF2235 family)</fullName>
    </submittedName>
</protein>
<reference evidence="1 2" key="1">
    <citation type="submission" date="2024-06" db="EMBL/GenBank/DDBJ databases">
        <title>Genomic Encyclopedia of Type Strains, Phase IV (KMG-IV): sequencing the most valuable type-strain genomes for metagenomic binning, comparative biology and taxonomic classification.</title>
        <authorList>
            <person name="Goeker M."/>
        </authorList>
    </citation>
    <scope>NUCLEOTIDE SEQUENCE [LARGE SCALE GENOMIC DNA]</scope>
    <source>
        <strain evidence="1 2">DSM 105042</strain>
    </source>
</reference>
<dbReference type="Proteomes" id="UP001549031">
    <property type="component" value="Unassembled WGS sequence"/>
</dbReference>
<organism evidence="1 2">
    <name type="scientific">Pseudorhizobium tarimense</name>
    <dbReference type="NCBI Taxonomy" id="1079109"/>
    <lineage>
        <taxon>Bacteria</taxon>
        <taxon>Pseudomonadati</taxon>
        <taxon>Pseudomonadota</taxon>
        <taxon>Alphaproteobacteria</taxon>
        <taxon>Hyphomicrobiales</taxon>
        <taxon>Rhizobiaceae</taxon>
        <taxon>Rhizobium/Agrobacterium group</taxon>
        <taxon>Pseudorhizobium</taxon>
    </lineage>
</organism>